<dbReference type="SUPFAM" id="SSF51556">
    <property type="entry name" value="Metallo-dependent hydrolases"/>
    <property type="match status" value="1"/>
</dbReference>
<dbReference type="FunFam" id="3.20.20.140:FF:000076">
    <property type="entry name" value="Dihydropyrimidinase like 2"/>
    <property type="match status" value="1"/>
</dbReference>
<feature type="binding site" evidence="9">
    <location>
        <position position="239"/>
    </location>
    <ligand>
        <name>Mn(2+)</name>
        <dbReference type="ChEBI" id="CHEBI:29035"/>
        <label>3</label>
    </ligand>
</feature>
<dbReference type="InterPro" id="IPR011778">
    <property type="entry name" value="Hydantoinase/dihydroPyrase"/>
</dbReference>
<dbReference type="PDBsum" id="4KIR"/>
<feature type="modified residue" description="N6-carboxylysine" evidence="5">
    <location>
        <position position="150"/>
    </location>
</feature>
<dbReference type="InterPro" id="IPR032466">
    <property type="entry name" value="Metal_Hydrolase"/>
</dbReference>
<sequence length="461" mass="50412">MKKWIRGGTVVTAADTYQADVLIEGERVVAIGHQLSVNGAEEIDATGCYVIPGGIDPHTHLDMPFGGTVTADDFFTGTRAAAFGGTTSIVDFCLTKKGESLKSAIATWHEKARGKAVIDYGFHLMIAEANDQVLEELESVISSEGITSLKVFMAYKNVFQADDETLFKTLVKAKELGALVQVHAENGDVLDYLTKKALAEGNTDPIYHAYTRPPEAEGEATGRAIALTALAGSQLYVVHVSCASAVQRIAEAREKGWNVYGETCPQYLALDVSIMDQPDFEGAKYVWSPPLREKWNQEVLWSALKNGILQTVGSDHCPFNFRGQKELGRGDFTKIPNGGPLIEDRLTILYSEGVRQGRISLNQFVDISSTKAAKLFGMFPRKGTIAVGSDADIVIFDPHVKRTLSVETHHMNVDYNPFEGMEVYGEVVSVLSRGSFVVRDKQFVGQAGSGQYIKRTTFEQP</sequence>
<dbReference type="InterPro" id="IPR050378">
    <property type="entry name" value="Metallo-dep_Hydrolases_sf"/>
</dbReference>
<evidence type="ECO:0000256" key="4">
    <source>
        <dbReference type="ARBA" id="ARBA00022801"/>
    </source>
</evidence>
<dbReference type="Pfam" id="PF01979">
    <property type="entry name" value="Amidohydro_1"/>
    <property type="match status" value="1"/>
</dbReference>
<accession>Q5DLU2</accession>
<dbReference type="PDBsum" id="4KQN"/>
<dbReference type="EC" id="3.5.2.2" evidence="7"/>
<dbReference type="NCBIfam" id="TIGR02033">
    <property type="entry name" value="D-hydantoinase"/>
    <property type="match status" value="1"/>
</dbReference>
<reference evidence="10" key="2">
    <citation type="submission" date="2013-05" db="PDB data bank">
        <title>2.8 Angstrom Resolution Crystal Structure of D-Hydantoinase from Bacillus sp. AR9 in C2221 Space Group.</title>
        <authorList>
            <person name="Kumar V."/>
            <person name="Kishan K.V.R."/>
        </authorList>
    </citation>
    <scope>X-RAY CRYSTALLOGRAPHY (2.80 ANGSTROMS) OF 2-460 IN COMPLEX WITH MN(2+)</scope>
</reference>
<dbReference type="PDB" id="1YNY">
    <property type="method" value="X-ray"/>
    <property type="resolution" value="2.30 A"/>
    <property type="chains" value="A/B=1-461"/>
</dbReference>
<dbReference type="InterPro" id="IPR006680">
    <property type="entry name" value="Amidohydro-rel"/>
</dbReference>
<reference evidence="9" key="3">
    <citation type="submission" date="2013-05" db="PDB data bank">
        <title>Crystal Structure of D-Hydantoinase from Bacillus sp. AR9 in C2221 space group.</title>
        <authorList>
            <person name="Kumar V."/>
            <person name="Kishan K.V.R."/>
        </authorList>
    </citation>
    <scope>X-RAY CRYSTALLOGRAPHY (2.80 ANGSTROMS) OF 2-461 IN COMPLEX WITH MN(2+)</scope>
</reference>
<comment type="cofactor">
    <cofactor evidence="1">
        <name>Zn(2+)</name>
        <dbReference type="ChEBI" id="CHEBI:29105"/>
    </cofactor>
</comment>
<dbReference type="EMBL" id="AY650921">
    <property type="protein sequence ID" value="AAV65953.1"/>
    <property type="molecule type" value="Genomic_DNA"/>
</dbReference>
<dbReference type="CDD" id="cd01314">
    <property type="entry name" value="D-HYD"/>
    <property type="match status" value="1"/>
</dbReference>
<evidence type="ECO:0000256" key="2">
    <source>
        <dbReference type="ARBA" id="ARBA00008829"/>
    </source>
</evidence>
<evidence type="ECO:0000256" key="1">
    <source>
        <dbReference type="ARBA" id="ARBA00001947"/>
    </source>
</evidence>
<feature type="binding site" evidence="9">
    <location>
        <position position="183"/>
    </location>
    <ligand>
        <name>Mn(2+)</name>
        <dbReference type="ChEBI" id="CHEBI:29035"/>
        <label>3</label>
    </ligand>
</feature>
<feature type="binding site" evidence="9">
    <location>
        <position position="315"/>
    </location>
    <ligand>
        <name>Mn(2+)</name>
        <dbReference type="ChEBI" id="CHEBI:29035"/>
        <label>3</label>
    </ligand>
</feature>
<dbReference type="AlphaFoldDB" id="Q5DLU2"/>
<evidence type="ECO:0007829" key="10">
    <source>
        <dbReference type="PDB" id="4KQN"/>
    </source>
</evidence>
<dbReference type="GO" id="GO:0005829">
    <property type="term" value="C:cytosol"/>
    <property type="evidence" value="ECO:0007669"/>
    <property type="project" value="TreeGrafter"/>
</dbReference>
<evidence type="ECO:0000256" key="3">
    <source>
        <dbReference type="ARBA" id="ARBA00022723"/>
    </source>
</evidence>
<dbReference type="PDBsum" id="1YNY"/>
<feature type="binding site" evidence="8 10">
    <location>
        <position position="239"/>
    </location>
    <ligand>
        <name>Mn(2+)</name>
        <dbReference type="ChEBI" id="CHEBI:29035"/>
        <label>2</label>
    </ligand>
</feature>
<feature type="binding site" evidence="9">
    <location>
        <position position="150"/>
    </location>
    <ligand>
        <name>Mn(2+)</name>
        <dbReference type="ChEBI" id="CHEBI:29035"/>
        <label>1</label>
    </ligand>
</feature>
<evidence type="ECO:0007829" key="8">
    <source>
        <dbReference type="PDB" id="1YNY"/>
    </source>
</evidence>
<dbReference type="GO" id="GO:0004157">
    <property type="term" value="F:dihydropyrimidinase activity"/>
    <property type="evidence" value="ECO:0007669"/>
    <property type="project" value="UniProtKB-EC"/>
</dbReference>
<comment type="similarity">
    <text evidence="2">Belongs to the metallo-dependent hydrolases superfamily. Hydantoinase/dihydropyrimidinase family.</text>
</comment>
<proteinExistence type="evidence at protein level"/>
<dbReference type="PDB" id="4KIR">
    <property type="method" value="X-ray"/>
    <property type="resolution" value="2.80 A"/>
    <property type="chains" value="A/B=2-461"/>
</dbReference>
<feature type="binding site" evidence="8 9">
    <location>
        <position position="60"/>
    </location>
    <ligand>
        <name>Mn(2+)</name>
        <dbReference type="ChEBI" id="CHEBI:29035"/>
        <label>1</label>
    </ligand>
</feature>
<dbReference type="PANTHER" id="PTHR11647:SF1">
    <property type="entry name" value="COLLAPSIN RESPONSE MEDIATOR PROTEIN"/>
    <property type="match status" value="1"/>
</dbReference>
<feature type="binding site" evidence="8 9">
    <location>
        <position position="58"/>
    </location>
    <ligand>
        <name>Mn(2+)</name>
        <dbReference type="ChEBI" id="CHEBI:29035"/>
        <label>1</label>
    </ligand>
</feature>
<evidence type="ECO:0000313" key="7">
    <source>
        <dbReference type="EMBL" id="AAV65953.1"/>
    </source>
</evidence>
<keyword evidence="4 7" id="KW-0378">Hydrolase</keyword>
<feature type="binding site" evidence="8 9">
    <location>
        <position position="315"/>
    </location>
    <ligand>
        <name>Mn(2+)</name>
        <dbReference type="ChEBI" id="CHEBI:29035"/>
        <label>1</label>
    </ligand>
</feature>
<dbReference type="EvolutionaryTrace" id="Q5DLU2"/>
<comment type="PTM">
    <text evidence="5">Carbamylation allows a single lysine to coordinate two divalent metal cations.</text>
</comment>
<protein>
    <submittedName>
        <fullName evidence="7">D-hydantoinase</fullName>
        <ecNumber evidence="7">3.5.2.2</ecNumber>
    </submittedName>
</protein>
<evidence type="ECO:0000256" key="5">
    <source>
        <dbReference type="PIRSR" id="PIRSR611778-50"/>
    </source>
</evidence>
<dbReference type="SUPFAM" id="SSF51338">
    <property type="entry name" value="Composite domain of metallo-dependent hydrolases"/>
    <property type="match status" value="1"/>
</dbReference>
<organism evidence="7">
    <name type="scientific">Bacillus sp. AR9</name>
    <dbReference type="NCBI Taxonomy" id="301298"/>
    <lineage>
        <taxon>Bacteria</taxon>
        <taxon>Bacillati</taxon>
        <taxon>Bacillota</taxon>
        <taxon>Bacilli</taxon>
        <taxon>Bacillales</taxon>
        <taxon>Bacillaceae</taxon>
        <taxon>Bacillus</taxon>
    </lineage>
</organism>
<keyword evidence="8 9" id="KW-0002">3D-structure</keyword>
<dbReference type="Gene3D" id="3.20.20.140">
    <property type="entry name" value="Metal-dependent hydrolases"/>
    <property type="match status" value="1"/>
</dbReference>
<reference evidence="7 8" key="1">
    <citation type="journal article" date="2005" name="J. Mol. Biol.">
        <title>Molecular structure of D-hydantoinase from Bacillus sp. AR9: evidence for mercury inhibition.</title>
        <authorList>
            <person name="Radha Kishan K.V."/>
            <person name="Vohra R.M."/>
            <person name="Ganesan K."/>
            <person name="Agrawal V."/>
            <person name="Sharma V.M."/>
            <person name="Sharma R."/>
        </authorList>
    </citation>
    <scope>NUCLEOTIDE SEQUENCE</scope>
    <source>
        <strain evidence="7">AR9</strain>
    </source>
</reference>
<name>Q5DLU2_9BACI</name>
<dbReference type="InterPro" id="IPR011059">
    <property type="entry name" value="Metal-dep_hydrolase_composite"/>
</dbReference>
<keyword evidence="3 8" id="KW-0479">Metal-binding</keyword>
<feature type="domain" description="Amidohydrolase-related" evidence="6">
    <location>
        <begin position="49"/>
        <end position="436"/>
    </location>
</feature>
<dbReference type="Gene3D" id="2.30.40.10">
    <property type="entry name" value="Urease, subunit C, domain 1"/>
    <property type="match status" value="1"/>
</dbReference>
<feature type="binding site" evidence="8 10">
    <location>
        <position position="183"/>
    </location>
    <ligand>
        <name>Mn(2+)</name>
        <dbReference type="ChEBI" id="CHEBI:29035"/>
        <label>2</label>
    </ligand>
</feature>
<evidence type="ECO:0007829" key="9">
    <source>
        <dbReference type="PDB" id="4KIR"/>
    </source>
</evidence>
<dbReference type="PDB" id="4KQN">
    <property type="method" value="X-ray"/>
    <property type="resolution" value="2.80 A"/>
    <property type="chains" value="A/B=2-460"/>
</dbReference>
<dbReference type="SMR" id="Q5DLU2"/>
<dbReference type="GO" id="GO:0046872">
    <property type="term" value="F:metal ion binding"/>
    <property type="evidence" value="ECO:0007669"/>
    <property type="project" value="UniProtKB-KW"/>
</dbReference>
<evidence type="ECO:0000259" key="6">
    <source>
        <dbReference type="Pfam" id="PF01979"/>
    </source>
</evidence>
<dbReference type="PANTHER" id="PTHR11647">
    <property type="entry name" value="HYDRANTOINASE/DIHYDROPYRIMIDINASE FAMILY MEMBER"/>
    <property type="match status" value="1"/>
</dbReference>